<protein>
    <submittedName>
        <fullName evidence="1">Uncharacterized protein</fullName>
    </submittedName>
</protein>
<gene>
    <name evidence="1" type="ORF">S12H4_41670</name>
</gene>
<dbReference type="AlphaFoldDB" id="X1V7A1"/>
<comment type="caution">
    <text evidence="1">The sequence shown here is derived from an EMBL/GenBank/DDBJ whole genome shotgun (WGS) entry which is preliminary data.</text>
</comment>
<evidence type="ECO:0000313" key="1">
    <source>
        <dbReference type="EMBL" id="GAJ08356.1"/>
    </source>
</evidence>
<accession>X1V7A1</accession>
<organism evidence="1">
    <name type="scientific">marine sediment metagenome</name>
    <dbReference type="NCBI Taxonomy" id="412755"/>
    <lineage>
        <taxon>unclassified sequences</taxon>
        <taxon>metagenomes</taxon>
        <taxon>ecological metagenomes</taxon>
    </lineage>
</organism>
<dbReference type="EMBL" id="BARW01025418">
    <property type="protein sequence ID" value="GAJ08356.1"/>
    <property type="molecule type" value="Genomic_DNA"/>
</dbReference>
<name>X1V7A1_9ZZZZ</name>
<reference evidence="1" key="1">
    <citation type="journal article" date="2014" name="Front. Microbiol.">
        <title>High frequency of phylogenetically diverse reductive dehalogenase-homologous genes in deep subseafloor sedimentary metagenomes.</title>
        <authorList>
            <person name="Kawai M."/>
            <person name="Futagami T."/>
            <person name="Toyoda A."/>
            <person name="Takaki Y."/>
            <person name="Nishi S."/>
            <person name="Hori S."/>
            <person name="Arai W."/>
            <person name="Tsubouchi T."/>
            <person name="Morono Y."/>
            <person name="Uchiyama I."/>
            <person name="Ito T."/>
            <person name="Fujiyama A."/>
            <person name="Inagaki F."/>
            <person name="Takami H."/>
        </authorList>
    </citation>
    <scope>NUCLEOTIDE SEQUENCE</scope>
    <source>
        <strain evidence="1">Expedition CK06-06</strain>
    </source>
</reference>
<sequence>MTKQAFTELFDQYPSVIEAMPDIFDSHQFILELARTHQGLYIDALYSYTHEPAPFRIVHGRLAQHLSACTELVERVGDVISADIFGNQNQCAQWRKL</sequence>
<proteinExistence type="predicted"/>